<dbReference type="InterPro" id="IPR036188">
    <property type="entry name" value="FAD/NAD-bd_sf"/>
</dbReference>
<dbReference type="Gene3D" id="3.30.9.10">
    <property type="entry name" value="D-Amino Acid Oxidase, subunit A, domain 2"/>
    <property type="match status" value="1"/>
</dbReference>
<dbReference type="PANTHER" id="PTHR13847">
    <property type="entry name" value="SARCOSINE DEHYDROGENASE-RELATED"/>
    <property type="match status" value="1"/>
</dbReference>
<dbReference type="KEGG" id="abam:B1s21122_04885"/>
<proteinExistence type="predicted"/>
<dbReference type="Pfam" id="PF01266">
    <property type="entry name" value="DAO"/>
    <property type="match status" value="1"/>
</dbReference>
<dbReference type="OrthoDB" id="9806452at2"/>
<evidence type="ECO:0000313" key="4">
    <source>
        <dbReference type="Proteomes" id="UP000217153"/>
    </source>
</evidence>
<dbReference type="EMBL" id="CP016768">
    <property type="protein sequence ID" value="ASY09657.1"/>
    <property type="molecule type" value="Genomic_DNA"/>
</dbReference>
<protein>
    <submittedName>
        <fullName evidence="3">Sarcosine oxidase, subunit beta</fullName>
    </submittedName>
</protein>
<dbReference type="Gene3D" id="3.50.50.60">
    <property type="entry name" value="FAD/NAD(P)-binding domain"/>
    <property type="match status" value="1"/>
</dbReference>
<dbReference type="RefSeq" id="WP_095680963.1">
    <property type="nucleotide sequence ID" value="NZ_CP016768.2"/>
</dbReference>
<dbReference type="SUPFAM" id="SSF51905">
    <property type="entry name" value="FAD/NAD(P)-binding domain"/>
    <property type="match status" value="1"/>
</dbReference>
<dbReference type="Proteomes" id="UP000217153">
    <property type="component" value="Chromosome"/>
</dbReference>
<sequence length="450" mass="48868">MHAVVIGAGVIGSSLALQLKRLGHDVTVVERNSAAGMGSTSASSAVVRFNYSTFDAVALSWESYFLWKEFKELIDGTNSYSSNPLSNSQDHYAHLEDRGYVMLDVPVLSNDKTMALFDRAGIPYEIWDSNTLKKRMVGIDAGRYWPNKPVKSDEFFNEATEELGAIFSKHGGYVSDPLLAAQNFAAAAKREGVNFKFRKVVVGIEKKDGRVSGVRLGDFDSQSKKVLDTGSEVINADVVVNVAGPWSTLINQMAGAGSDFTMELKPLRAEVHQISTPKDILPGPIMGDLDLGTYVRSGPGGITLVGGTEPECDVLEWVEPDKVDEVNMTRTVEVFESQTYRFARRFPAAQIPSTPVGVVGVYDVSSDWTPIYDKTDVPGFYVAIGTSGNQFKNAPGAGLIMAHLINQVEKGADHDNQAVVYQCTKSKSAINLGTFSRKRARNLTSGTVMG</sequence>
<dbReference type="InterPro" id="IPR006076">
    <property type="entry name" value="FAD-dep_OxRdtase"/>
</dbReference>
<keyword evidence="4" id="KW-1185">Reference proteome</keyword>
<evidence type="ECO:0000313" key="3">
    <source>
        <dbReference type="EMBL" id="ASY09657.1"/>
    </source>
</evidence>
<keyword evidence="1" id="KW-0560">Oxidoreductase</keyword>
<accession>A0A249JYQ3</accession>
<organism evidence="3 4">
    <name type="scientific">Candidatus Nanopelagicus limnae</name>
    <dbReference type="NCBI Taxonomy" id="1884634"/>
    <lineage>
        <taxon>Bacteria</taxon>
        <taxon>Bacillati</taxon>
        <taxon>Actinomycetota</taxon>
        <taxon>Actinomycetes</taxon>
        <taxon>Candidatus Nanopelagicales</taxon>
        <taxon>Candidatus Nanopelagicaceae</taxon>
        <taxon>Candidatus Nanopelagicus</taxon>
    </lineage>
</organism>
<gene>
    <name evidence="3" type="ORF">B1s21122_04885</name>
</gene>
<dbReference type="PANTHER" id="PTHR13847:SF287">
    <property type="entry name" value="FAD-DEPENDENT OXIDOREDUCTASE DOMAIN-CONTAINING PROTEIN 1"/>
    <property type="match status" value="1"/>
</dbReference>
<feature type="domain" description="FAD dependent oxidoreductase" evidence="2">
    <location>
        <begin position="3"/>
        <end position="404"/>
    </location>
</feature>
<evidence type="ECO:0000259" key="2">
    <source>
        <dbReference type="Pfam" id="PF01266"/>
    </source>
</evidence>
<name>A0A249JYQ3_9ACTN</name>
<dbReference type="GO" id="GO:0005737">
    <property type="term" value="C:cytoplasm"/>
    <property type="evidence" value="ECO:0007669"/>
    <property type="project" value="TreeGrafter"/>
</dbReference>
<reference evidence="4" key="1">
    <citation type="submission" date="2016-10" db="EMBL/GenBank/DDBJ databases">
        <title>High microdiversification within the ubiquitous acI lineage of Actinobacteria.</title>
        <authorList>
            <person name="Neuenschwander S.M."/>
            <person name="Salcher M."/>
            <person name="Ghai R."/>
            <person name="Pernthaler J."/>
        </authorList>
    </citation>
    <scope>NUCLEOTIDE SEQUENCE [LARGE SCALE GENOMIC DNA]</scope>
</reference>
<dbReference type="GO" id="GO:0016491">
    <property type="term" value="F:oxidoreductase activity"/>
    <property type="evidence" value="ECO:0007669"/>
    <property type="project" value="UniProtKB-KW"/>
</dbReference>
<dbReference type="AlphaFoldDB" id="A0A249JYQ3"/>
<evidence type="ECO:0000256" key="1">
    <source>
        <dbReference type="ARBA" id="ARBA00023002"/>
    </source>
</evidence>